<reference evidence="2" key="1">
    <citation type="journal article" date="2013" name="Environ. Microbiol.">
        <title>Microbiota from the distal guts of lean and obese adolescents exhibit partial functional redundancy besides clear differences in community structure.</title>
        <authorList>
            <person name="Ferrer M."/>
            <person name="Ruiz A."/>
            <person name="Lanza F."/>
            <person name="Haange S.B."/>
            <person name="Oberbach A."/>
            <person name="Till H."/>
            <person name="Bargiela R."/>
            <person name="Campoy C."/>
            <person name="Segura M.T."/>
            <person name="Richter M."/>
            <person name="von Bergen M."/>
            <person name="Seifert J."/>
            <person name="Suarez A."/>
        </authorList>
    </citation>
    <scope>NUCLEOTIDE SEQUENCE</scope>
</reference>
<evidence type="ECO:0000313" key="2">
    <source>
        <dbReference type="EMBL" id="EKC58973.1"/>
    </source>
</evidence>
<accession>K1SN23</accession>
<proteinExistence type="predicted"/>
<organism evidence="2">
    <name type="scientific">human gut metagenome</name>
    <dbReference type="NCBI Taxonomy" id="408170"/>
    <lineage>
        <taxon>unclassified sequences</taxon>
        <taxon>metagenomes</taxon>
        <taxon>organismal metagenomes</taxon>
    </lineage>
</organism>
<sequence length="143" mass="16744">VKESKVKKSKVKESKEDGVPPTPDAPQDNCMLIFELYNRICRSYPRITQYSEARKKAVKASLKKYNLKDFERLFKKAESSDFLKGKIKCDWRATFDWLIKDTNMAKVLDGNYDNRSENLPEQEHSYNLEDLKAFVNDFGGEYE</sequence>
<feature type="non-terminal residue" evidence="2">
    <location>
        <position position="1"/>
    </location>
</feature>
<evidence type="ECO:0000256" key="1">
    <source>
        <dbReference type="SAM" id="MobiDB-lite"/>
    </source>
</evidence>
<dbReference type="AlphaFoldDB" id="K1SN23"/>
<dbReference type="EMBL" id="AJWZ01006723">
    <property type="protein sequence ID" value="EKC58973.1"/>
    <property type="molecule type" value="Genomic_DNA"/>
</dbReference>
<feature type="region of interest" description="Disordered" evidence="1">
    <location>
        <begin position="1"/>
        <end position="26"/>
    </location>
</feature>
<name>K1SN23_9ZZZZ</name>
<feature type="compositionally biased region" description="Basic and acidic residues" evidence="1">
    <location>
        <begin position="1"/>
        <end position="18"/>
    </location>
</feature>
<protein>
    <submittedName>
        <fullName evidence="2">Uncharacterized protein</fullName>
    </submittedName>
</protein>
<gene>
    <name evidence="2" type="ORF">OBE_09726</name>
</gene>
<comment type="caution">
    <text evidence="2">The sequence shown here is derived from an EMBL/GenBank/DDBJ whole genome shotgun (WGS) entry which is preliminary data.</text>
</comment>